<dbReference type="InterPro" id="IPR039498">
    <property type="entry name" value="NTP_transf_5"/>
</dbReference>
<evidence type="ECO:0000313" key="1">
    <source>
        <dbReference type="EMBL" id="MBO0949350.1"/>
    </source>
</evidence>
<dbReference type="Pfam" id="PF14907">
    <property type="entry name" value="NTP_transf_5"/>
    <property type="match status" value="1"/>
</dbReference>
<protein>
    <submittedName>
        <fullName evidence="1">Nucleotidyltransferase family protein</fullName>
    </submittedName>
</protein>
<dbReference type="RefSeq" id="WP_207329315.1">
    <property type="nucleotide sequence ID" value="NZ_JAFMYW010000003.1"/>
</dbReference>
<proteinExistence type="predicted"/>
<evidence type="ECO:0000313" key="2">
    <source>
        <dbReference type="Proteomes" id="UP000664628"/>
    </source>
</evidence>
<accession>A0ABS3JH65</accession>
<comment type="caution">
    <text evidence="1">The sequence shown here is derived from an EMBL/GenBank/DDBJ whole genome shotgun (WGS) entry which is preliminary data.</text>
</comment>
<dbReference type="Proteomes" id="UP000664628">
    <property type="component" value="Unassembled WGS sequence"/>
</dbReference>
<reference evidence="1 2" key="1">
    <citation type="submission" date="2021-03" db="EMBL/GenBank/DDBJ databases">
        <title>Fibrella sp. HMF5405 genome sequencing and assembly.</title>
        <authorList>
            <person name="Kang H."/>
            <person name="Kim H."/>
            <person name="Bae S."/>
            <person name="Joh K."/>
        </authorList>
    </citation>
    <scope>NUCLEOTIDE SEQUENCE [LARGE SCALE GENOMIC DNA]</scope>
    <source>
        <strain evidence="1 2">HMF5405</strain>
    </source>
</reference>
<gene>
    <name evidence="1" type="ORF">J2I46_12205</name>
</gene>
<name>A0ABS3JH65_9BACT</name>
<dbReference type="EMBL" id="JAFMYW010000003">
    <property type="protein sequence ID" value="MBO0949350.1"/>
    <property type="molecule type" value="Genomic_DNA"/>
</dbReference>
<sequence>MNNRAEMNFIFRTIKSTFSAYPAIPTPDQELKQLDWKELYRLANFHRIRPLLTDELTRNKSIKYPNSQPFFNFYTYQTLKNLALIVESARLLSVFDQHSIPVLPYKGTLFIREFYPKKNIRELDDIDFLFKPESVSEAIKLLQADGYSLSVRDGPISDAEENARILRMLADKGKYELSMKKDKFTIDVHWDLMYYFLPYQVEYDQFFLRASKKPFYSTICHVPDSETIFWMLILHHGGKEFWLRLKHLVDLMAFMNVYGAQMNWEALLLQAKKYKLYTAVMTGFYLVNTHFSAALPPAVYEALLMFKPPNSRRIERYWAYATHWLNVVPMLRYERICMTNQDEGFNKSRYMRQLIREHSKPNPVGRKAMVTIPERFLYTSFVYKLLSYLWRRLY</sequence>
<keyword evidence="2" id="KW-1185">Reference proteome</keyword>
<organism evidence="1 2">
    <name type="scientific">Fibrella forsythiae</name>
    <dbReference type="NCBI Taxonomy" id="2817061"/>
    <lineage>
        <taxon>Bacteria</taxon>
        <taxon>Pseudomonadati</taxon>
        <taxon>Bacteroidota</taxon>
        <taxon>Cytophagia</taxon>
        <taxon>Cytophagales</taxon>
        <taxon>Spirosomataceae</taxon>
        <taxon>Fibrella</taxon>
    </lineage>
</organism>